<gene>
    <name evidence="1" type="ORF">NQ519_01665</name>
</gene>
<evidence type="ECO:0008006" key="3">
    <source>
        <dbReference type="Google" id="ProtNLM"/>
    </source>
</evidence>
<proteinExistence type="predicted"/>
<accession>A0ABY5V7L7</accession>
<organism evidence="1 2">
    <name type="scientific">Alistipes senegalensis JC50</name>
    <dbReference type="NCBI Taxonomy" id="1033732"/>
    <lineage>
        <taxon>Bacteria</taxon>
        <taxon>Pseudomonadati</taxon>
        <taxon>Bacteroidota</taxon>
        <taxon>Bacteroidia</taxon>
        <taxon>Bacteroidales</taxon>
        <taxon>Rikenellaceae</taxon>
        <taxon>Alistipes</taxon>
    </lineage>
</organism>
<evidence type="ECO:0000313" key="1">
    <source>
        <dbReference type="EMBL" id="UWN65568.1"/>
    </source>
</evidence>
<protein>
    <recommendedName>
        <fullName evidence="3">Lipoprotein</fullName>
    </recommendedName>
</protein>
<sequence>MHKLLFIALAFAACLLLPDGREEASVVDAVSVSVEFTAGNADSGQWHCERIYNSDLGQFGLLRKAESRPVVQLLKRVGFAATRTLFRQADSCNCGTGIANLSSAYHSNNLSVGAYAVDYYVYRLCRLII</sequence>
<dbReference type="RefSeq" id="WP_026076337.1">
    <property type="nucleotide sequence ID" value="NZ_CP102252.1"/>
</dbReference>
<keyword evidence="2" id="KW-1185">Reference proteome</keyword>
<dbReference type="EMBL" id="CP102252">
    <property type="protein sequence ID" value="UWN65568.1"/>
    <property type="molecule type" value="Genomic_DNA"/>
</dbReference>
<dbReference type="Proteomes" id="UP001058267">
    <property type="component" value="Chromosome"/>
</dbReference>
<evidence type="ECO:0000313" key="2">
    <source>
        <dbReference type="Proteomes" id="UP001058267"/>
    </source>
</evidence>
<name>A0ABY5V7L7_9BACT</name>
<reference evidence="1" key="1">
    <citation type="journal article" date="2022" name="Cell">
        <title>Design, construction, and in vivo augmentation of a complex gut microbiome.</title>
        <authorList>
            <person name="Cheng A.G."/>
            <person name="Ho P.Y."/>
            <person name="Aranda-Diaz A."/>
            <person name="Jain S."/>
            <person name="Yu F.B."/>
            <person name="Meng X."/>
            <person name="Wang M."/>
            <person name="Iakiviak M."/>
            <person name="Nagashima K."/>
            <person name="Zhao A."/>
            <person name="Murugkar P."/>
            <person name="Patil A."/>
            <person name="Atabakhsh K."/>
            <person name="Weakley A."/>
            <person name="Yan J."/>
            <person name="Brumbaugh A.R."/>
            <person name="Higginbottom S."/>
            <person name="Dimas A."/>
            <person name="Shiver A.L."/>
            <person name="Deutschbauer A."/>
            <person name="Neff N."/>
            <person name="Sonnenburg J.L."/>
            <person name="Huang K.C."/>
            <person name="Fischbach M.A."/>
        </authorList>
    </citation>
    <scope>NUCLEOTIDE SEQUENCE</scope>
    <source>
        <strain evidence="1">JC50</strain>
    </source>
</reference>